<feature type="transmembrane region" description="Helical" evidence="8">
    <location>
        <begin position="94"/>
        <end position="121"/>
    </location>
</feature>
<feature type="transmembrane region" description="Helical" evidence="8">
    <location>
        <begin position="180"/>
        <end position="204"/>
    </location>
</feature>
<dbReference type="CDD" id="cd06261">
    <property type="entry name" value="TM_PBP2"/>
    <property type="match status" value="1"/>
</dbReference>
<evidence type="ECO:0000256" key="7">
    <source>
        <dbReference type="ARBA" id="ARBA00023136"/>
    </source>
</evidence>
<feature type="transmembrane region" description="Helical" evidence="8">
    <location>
        <begin position="55"/>
        <end position="82"/>
    </location>
</feature>
<reference evidence="10 11" key="1">
    <citation type="submission" date="2016-10" db="EMBL/GenBank/DDBJ databases">
        <authorList>
            <person name="de Groot N.N."/>
        </authorList>
    </citation>
    <scope>NUCLEOTIDE SEQUENCE [LARGE SCALE GENOMIC DNA]</scope>
    <source>
        <strain evidence="10 11">CGMCC 1.5012</strain>
    </source>
</reference>
<accession>A0A1G9U5D3</accession>
<keyword evidence="11" id="KW-1185">Reference proteome</keyword>
<dbReference type="GO" id="GO:0055085">
    <property type="term" value="P:transmembrane transport"/>
    <property type="evidence" value="ECO:0007669"/>
    <property type="project" value="InterPro"/>
</dbReference>
<keyword evidence="3 8" id="KW-0813">Transport</keyword>
<keyword evidence="6 8" id="KW-1133">Transmembrane helix</keyword>
<proteinExistence type="inferred from homology"/>
<evidence type="ECO:0000256" key="5">
    <source>
        <dbReference type="ARBA" id="ARBA00022692"/>
    </source>
</evidence>
<evidence type="ECO:0000313" key="11">
    <source>
        <dbReference type="Proteomes" id="UP000199182"/>
    </source>
</evidence>
<evidence type="ECO:0000256" key="3">
    <source>
        <dbReference type="ARBA" id="ARBA00022448"/>
    </source>
</evidence>
<dbReference type="PROSITE" id="PS50928">
    <property type="entry name" value="ABC_TM1"/>
    <property type="match status" value="1"/>
</dbReference>
<evidence type="ECO:0000256" key="6">
    <source>
        <dbReference type="ARBA" id="ARBA00022989"/>
    </source>
</evidence>
<gene>
    <name evidence="10" type="ORF">SAMN05192585_10182</name>
</gene>
<comment type="similarity">
    <text evidence="2">Belongs to the binding-protein-dependent transport system permease family. CysTW subfamily.</text>
</comment>
<dbReference type="PANTHER" id="PTHR43848:SF2">
    <property type="entry name" value="PUTRESCINE TRANSPORT SYSTEM PERMEASE PROTEIN POTI"/>
    <property type="match status" value="1"/>
</dbReference>
<evidence type="ECO:0000313" key="10">
    <source>
        <dbReference type="EMBL" id="SDM55121.1"/>
    </source>
</evidence>
<organism evidence="10 11">
    <name type="scientific">Acetanaerobacterium elongatum</name>
    <dbReference type="NCBI Taxonomy" id="258515"/>
    <lineage>
        <taxon>Bacteria</taxon>
        <taxon>Bacillati</taxon>
        <taxon>Bacillota</taxon>
        <taxon>Clostridia</taxon>
        <taxon>Eubacteriales</taxon>
        <taxon>Oscillospiraceae</taxon>
        <taxon>Acetanaerobacterium</taxon>
    </lineage>
</organism>
<dbReference type="STRING" id="258515.SAMN05192585_10182"/>
<dbReference type="SUPFAM" id="SSF161098">
    <property type="entry name" value="MetI-like"/>
    <property type="match status" value="1"/>
</dbReference>
<dbReference type="InterPro" id="IPR051789">
    <property type="entry name" value="Bact_Polyamine_Transport"/>
</dbReference>
<comment type="subcellular location">
    <subcellularLocation>
        <location evidence="1 8">Cell membrane</location>
        <topology evidence="1 8">Multi-pass membrane protein</topology>
    </subcellularLocation>
</comment>
<dbReference type="AlphaFoldDB" id="A0A1G9U5D3"/>
<dbReference type="Gene3D" id="1.10.3720.10">
    <property type="entry name" value="MetI-like"/>
    <property type="match status" value="1"/>
</dbReference>
<dbReference type="Proteomes" id="UP000199182">
    <property type="component" value="Unassembled WGS sequence"/>
</dbReference>
<dbReference type="InterPro" id="IPR035906">
    <property type="entry name" value="MetI-like_sf"/>
</dbReference>
<keyword evidence="5 8" id="KW-0812">Transmembrane</keyword>
<sequence length="266" mass="29546">MSKALSRIYVGLVYLFLYAPIAVLIIFSFNSSKSRNVWTGFTFDWYLKLFNNETIISSLFNTLLVAAVSSVVATVIGTAAAVGIHAMNKNLRAAVVNVTYLPVINPEIVTGVSLMLLFVFVGVKLGFTTLIIAHITFNVPYVILNVIPKLRQMDSHLYEAAQDLGCDPAKAFFRVVIPEIMPGIITGFLMAFTYSIDDFVISYFTSGPSSQTLPITIFSMTRKKVSPEINALSAIIFVIVLVILILMNIKDSNIYRKRIKKEAERI</sequence>
<protein>
    <submittedName>
        <fullName evidence="10">Spermidine/putrescine transport system permease protein</fullName>
    </submittedName>
</protein>
<evidence type="ECO:0000256" key="8">
    <source>
        <dbReference type="RuleBase" id="RU363032"/>
    </source>
</evidence>
<dbReference type="Pfam" id="PF00528">
    <property type="entry name" value="BPD_transp_1"/>
    <property type="match status" value="1"/>
</dbReference>
<dbReference type="GO" id="GO:0005886">
    <property type="term" value="C:plasma membrane"/>
    <property type="evidence" value="ECO:0007669"/>
    <property type="project" value="UniProtKB-SubCell"/>
</dbReference>
<name>A0A1G9U5D3_9FIRM</name>
<evidence type="ECO:0000256" key="1">
    <source>
        <dbReference type="ARBA" id="ARBA00004651"/>
    </source>
</evidence>
<dbReference type="InterPro" id="IPR000515">
    <property type="entry name" value="MetI-like"/>
</dbReference>
<feature type="transmembrane region" description="Helical" evidence="8">
    <location>
        <begin position="127"/>
        <end position="147"/>
    </location>
</feature>
<dbReference type="PANTHER" id="PTHR43848">
    <property type="entry name" value="PUTRESCINE TRANSPORT SYSTEM PERMEASE PROTEIN POTI"/>
    <property type="match status" value="1"/>
</dbReference>
<evidence type="ECO:0000256" key="2">
    <source>
        <dbReference type="ARBA" id="ARBA00007069"/>
    </source>
</evidence>
<keyword evidence="4" id="KW-1003">Cell membrane</keyword>
<keyword evidence="7 8" id="KW-0472">Membrane</keyword>
<feature type="transmembrane region" description="Helical" evidence="8">
    <location>
        <begin position="229"/>
        <end position="249"/>
    </location>
</feature>
<evidence type="ECO:0000259" key="9">
    <source>
        <dbReference type="PROSITE" id="PS50928"/>
    </source>
</evidence>
<evidence type="ECO:0000256" key="4">
    <source>
        <dbReference type="ARBA" id="ARBA00022475"/>
    </source>
</evidence>
<feature type="domain" description="ABC transmembrane type-1" evidence="9">
    <location>
        <begin position="59"/>
        <end position="247"/>
    </location>
</feature>
<dbReference type="EMBL" id="FNID01000001">
    <property type="protein sequence ID" value="SDM55121.1"/>
    <property type="molecule type" value="Genomic_DNA"/>
</dbReference>
<feature type="transmembrane region" description="Helical" evidence="8">
    <location>
        <begin position="12"/>
        <end position="29"/>
    </location>
</feature>